<feature type="region of interest" description="Disordered" evidence="1">
    <location>
        <begin position="230"/>
        <end position="264"/>
    </location>
</feature>
<proteinExistence type="predicted"/>
<keyword evidence="3" id="KW-1185">Reference proteome</keyword>
<evidence type="ECO:0000256" key="1">
    <source>
        <dbReference type="SAM" id="MobiDB-lite"/>
    </source>
</evidence>
<evidence type="ECO:0000313" key="2">
    <source>
        <dbReference type="EMBL" id="KAB8162523.1"/>
    </source>
</evidence>
<dbReference type="Proteomes" id="UP000314251">
    <property type="component" value="Unassembled WGS sequence"/>
</dbReference>
<dbReference type="AlphaFoldDB" id="A0A5N6A3E0"/>
<comment type="caution">
    <text evidence="2">The sequence shown here is derived from an EMBL/GenBank/DDBJ whole genome shotgun (WGS) entry which is preliminary data.</text>
</comment>
<name>A0A5N6A3E0_9ACTN</name>
<organism evidence="2 3">
    <name type="scientific">Streptomyces mimosae</name>
    <dbReference type="NCBI Taxonomy" id="2586635"/>
    <lineage>
        <taxon>Bacteria</taxon>
        <taxon>Bacillati</taxon>
        <taxon>Actinomycetota</taxon>
        <taxon>Actinomycetes</taxon>
        <taxon>Kitasatosporales</taxon>
        <taxon>Streptomycetaceae</taxon>
        <taxon>Streptomyces</taxon>
    </lineage>
</organism>
<dbReference type="EMBL" id="VDLY02000014">
    <property type="protein sequence ID" value="KAB8162523.1"/>
    <property type="molecule type" value="Genomic_DNA"/>
</dbReference>
<dbReference type="OrthoDB" id="4545768at2"/>
<gene>
    <name evidence="2" type="ORF">FH607_020980</name>
</gene>
<accession>A0A5N6A3E0</accession>
<feature type="compositionally biased region" description="Basic and acidic residues" evidence="1">
    <location>
        <begin position="242"/>
        <end position="252"/>
    </location>
</feature>
<dbReference type="RefSeq" id="WP_139670889.1">
    <property type="nucleotide sequence ID" value="NZ_VDLY02000014.1"/>
</dbReference>
<evidence type="ECO:0000313" key="3">
    <source>
        <dbReference type="Proteomes" id="UP000314251"/>
    </source>
</evidence>
<protein>
    <submittedName>
        <fullName evidence="2">Uncharacterized protein</fullName>
    </submittedName>
</protein>
<reference evidence="2" key="1">
    <citation type="submission" date="2019-10" db="EMBL/GenBank/DDBJ databases">
        <title>Nonomuraea sp. nov., isolated from Phyllanthus amarus.</title>
        <authorList>
            <person name="Klykleung N."/>
            <person name="Tanasupawat S."/>
        </authorList>
    </citation>
    <scope>NUCLEOTIDE SEQUENCE [LARGE SCALE GENOMIC DNA]</scope>
    <source>
        <strain evidence="2">3MP-10</strain>
    </source>
</reference>
<sequence>MADDLNSCRICGEFVLQIPGWSYYVPSYTLLRAEWQSDAPFFEGALHFSCLSGWEHREAFLAEFRSIMTGYGRSLIFEAGGETHTLTQPGFHFGNPIYQGEDCEIFRHTATDSWLVLTQRGPWFRLEREQLATLAELGTARSAGGGERTRLPEGPSLTAEEVSGMGLAELLDLLGSADRYPGLSEGAPEYTVWSYHERKRVLEYSVAVDLPLPAPARTFLASYAREYQPIVLDDETESAEGSGRDAGRKPEGQDPGAAPSAPRG</sequence>